<reference evidence="2 3" key="1">
    <citation type="journal article" date="2019" name="Int. J. Syst. Evol. Microbiol.">
        <title>The Global Catalogue of Microorganisms (GCM) 10K type strain sequencing project: providing services to taxonomists for standard genome sequencing and annotation.</title>
        <authorList>
            <consortium name="The Broad Institute Genomics Platform"/>
            <consortium name="The Broad Institute Genome Sequencing Center for Infectious Disease"/>
            <person name="Wu L."/>
            <person name="Ma J."/>
        </authorList>
    </citation>
    <scope>NUCLEOTIDE SEQUENCE [LARGE SCALE GENOMIC DNA]</scope>
    <source>
        <strain evidence="2 3">JCM 13581</strain>
    </source>
</reference>
<protein>
    <recommendedName>
        <fullName evidence="4">PknH-like extracellular domain-containing protein</fullName>
    </recommendedName>
</protein>
<evidence type="ECO:0000313" key="2">
    <source>
        <dbReference type="EMBL" id="GAA1925859.1"/>
    </source>
</evidence>
<dbReference type="Proteomes" id="UP001501303">
    <property type="component" value="Unassembled WGS sequence"/>
</dbReference>
<keyword evidence="3" id="KW-1185">Reference proteome</keyword>
<proteinExistence type="predicted"/>
<evidence type="ECO:0000313" key="3">
    <source>
        <dbReference type="Proteomes" id="UP001501303"/>
    </source>
</evidence>
<accession>A0ABN2PME7</accession>
<feature type="signal peptide" evidence="1">
    <location>
        <begin position="1"/>
        <end position="27"/>
    </location>
</feature>
<comment type="caution">
    <text evidence="2">The sequence shown here is derived from an EMBL/GenBank/DDBJ whole genome shotgun (WGS) entry which is preliminary data.</text>
</comment>
<name>A0ABN2PME7_9ACTN</name>
<evidence type="ECO:0000256" key="1">
    <source>
        <dbReference type="SAM" id="SignalP"/>
    </source>
</evidence>
<sequence>MHRHLWRTAVATGMAGLLALGVPSAAAEPLDERGLRQALLEVTDFPPGWATDSDKTAERRGIGVPSPVEDHCRELFESASGLAARAQFARSSSGPFVTTSTEAHAGPEQAREVLEDLREAAGECESFRAREGTGRHAVMVGYEAEELEMKGLGDDSVAVRFHRVLEGEATTPVVADVVISRVGSHTVRVAQAGREDVESERVEPLAVRAVERLQQVLDGIVPTPAPDQPDSVDL</sequence>
<dbReference type="RefSeq" id="WP_344263906.1">
    <property type="nucleotide sequence ID" value="NZ_BAAAMJ010000043.1"/>
</dbReference>
<feature type="chain" id="PRO_5046771831" description="PknH-like extracellular domain-containing protein" evidence="1">
    <location>
        <begin position="28"/>
        <end position="234"/>
    </location>
</feature>
<keyword evidence="1" id="KW-0732">Signal</keyword>
<gene>
    <name evidence="2" type="ORF">GCM10009716_37590</name>
</gene>
<organism evidence="2 3">
    <name type="scientific">Streptomyces sodiiphilus</name>
    <dbReference type="NCBI Taxonomy" id="226217"/>
    <lineage>
        <taxon>Bacteria</taxon>
        <taxon>Bacillati</taxon>
        <taxon>Actinomycetota</taxon>
        <taxon>Actinomycetes</taxon>
        <taxon>Kitasatosporales</taxon>
        <taxon>Streptomycetaceae</taxon>
        <taxon>Streptomyces</taxon>
    </lineage>
</organism>
<evidence type="ECO:0008006" key="4">
    <source>
        <dbReference type="Google" id="ProtNLM"/>
    </source>
</evidence>
<dbReference type="EMBL" id="BAAAMJ010000043">
    <property type="protein sequence ID" value="GAA1925859.1"/>
    <property type="molecule type" value="Genomic_DNA"/>
</dbReference>